<accession>A0A0H5DPU2</accession>
<gene>
    <name evidence="2" type="ORF">ELAC_1250</name>
</gene>
<dbReference type="OrthoDB" id="20648at2"/>
<feature type="signal peptide" evidence="1">
    <location>
        <begin position="1"/>
        <end position="20"/>
    </location>
</feature>
<evidence type="ECO:0000313" key="2">
    <source>
        <dbReference type="EMBL" id="CRX38591.1"/>
    </source>
</evidence>
<feature type="chain" id="PRO_5005217779" evidence="1">
    <location>
        <begin position="21"/>
        <end position="256"/>
    </location>
</feature>
<sequence>MKLLIAFLIALLHLPGICQAEGFVKPASMNETDWALVQPYLLPYHHPLRKKLDKIFADADVLSNKAAFNRHHFFAPHWRGGRHTVVAKHFAIKGYLFKLFLDDQEVIDEWKPLMRRIEGALAIGKMIEEKGWGKIFKVPGKWLYPLQSEERLRSVQGVHFVLVVENVRKHAPETNWKLWKKGNLKEPFLKKLYTLLSTLGLKDSVYIDNIPFCKDGRVAFLDTEHFEAFPVPYWKLGAFLNTRTKKIWEKTYNSPQ</sequence>
<dbReference type="RefSeq" id="WP_098038457.1">
    <property type="nucleotide sequence ID" value="NZ_CWGJ01000013.1"/>
</dbReference>
<proteinExistence type="predicted"/>
<organism evidence="2 3">
    <name type="scientific">Estrella lausannensis</name>
    <dbReference type="NCBI Taxonomy" id="483423"/>
    <lineage>
        <taxon>Bacteria</taxon>
        <taxon>Pseudomonadati</taxon>
        <taxon>Chlamydiota</taxon>
        <taxon>Chlamydiia</taxon>
        <taxon>Parachlamydiales</taxon>
        <taxon>Candidatus Criblamydiaceae</taxon>
        <taxon>Estrella</taxon>
    </lineage>
</organism>
<dbReference type="EMBL" id="CWGJ01000013">
    <property type="protein sequence ID" value="CRX38591.1"/>
    <property type="molecule type" value="Genomic_DNA"/>
</dbReference>
<name>A0A0H5DPU2_9BACT</name>
<evidence type="ECO:0000256" key="1">
    <source>
        <dbReference type="SAM" id="SignalP"/>
    </source>
</evidence>
<reference evidence="3" key="1">
    <citation type="submission" date="2015-06" db="EMBL/GenBank/DDBJ databases">
        <authorList>
            <person name="Bertelli C."/>
        </authorList>
    </citation>
    <scope>NUCLEOTIDE SEQUENCE [LARGE SCALE GENOMIC DNA]</scope>
    <source>
        <strain evidence="3">CRIB-30</strain>
    </source>
</reference>
<dbReference type="Proteomes" id="UP000220251">
    <property type="component" value="Unassembled WGS sequence"/>
</dbReference>
<evidence type="ECO:0000313" key="3">
    <source>
        <dbReference type="Proteomes" id="UP000220251"/>
    </source>
</evidence>
<protein>
    <submittedName>
        <fullName evidence="2">Putative secreted protein</fullName>
    </submittedName>
</protein>
<dbReference type="AlphaFoldDB" id="A0A0H5DPU2"/>
<keyword evidence="3" id="KW-1185">Reference proteome</keyword>
<keyword evidence="1" id="KW-0732">Signal</keyword>